<dbReference type="PANTHER" id="PTHR23100">
    <property type="entry name" value="ARGININE BIOSYNTHESIS BIFUNCTIONAL PROTEIN ARGJ"/>
    <property type="match status" value="1"/>
</dbReference>
<evidence type="ECO:0000256" key="7">
    <source>
        <dbReference type="ARBA" id="ARBA00023315"/>
    </source>
</evidence>
<protein>
    <recommendedName>
        <fullName evidence="8">Arginine biosynthesis bifunctional protein ArgJ</fullName>
    </recommendedName>
    <domain>
        <recommendedName>
            <fullName evidence="8">Glutamate N-acetyltransferase</fullName>
            <ecNumber evidence="8">2.3.1.35</ecNumber>
        </recommendedName>
        <alternativeName>
            <fullName evidence="8">Ornithine acetyltransferase</fullName>
            <shortName evidence="8">OATase</shortName>
        </alternativeName>
        <alternativeName>
            <fullName evidence="8">Ornithine transacetylase</fullName>
        </alternativeName>
    </domain>
    <domain>
        <recommendedName>
            <fullName evidence="8">Amino-acid acetyltransferase</fullName>
            <ecNumber evidence="8">2.3.1.1</ecNumber>
        </recommendedName>
        <alternativeName>
            <fullName evidence="8">N-acetylglutamate synthase</fullName>
            <shortName evidence="8">AGSase</shortName>
        </alternativeName>
    </domain>
    <component>
        <recommendedName>
            <fullName evidence="8">Arginine biosynthesis bifunctional protein ArgJ alpha chain</fullName>
        </recommendedName>
    </component>
    <component>
        <recommendedName>
            <fullName evidence="8">Arginine biosynthesis bifunctional protein ArgJ beta chain</fullName>
        </recommendedName>
    </component>
</protein>
<evidence type="ECO:0000256" key="5">
    <source>
        <dbReference type="ARBA" id="ARBA00022679"/>
    </source>
</evidence>
<feature type="site" description="Cleavage; by autolysis" evidence="8">
    <location>
        <begin position="188"/>
        <end position="189"/>
    </location>
</feature>
<dbReference type="AlphaFoldDB" id="C6HZ52"/>
<dbReference type="UniPathway" id="UPA00068">
    <property type="reaction ID" value="UER00106"/>
</dbReference>
<comment type="similarity">
    <text evidence="1 8">Belongs to the ArgJ family.</text>
</comment>
<keyword evidence="4 8" id="KW-0028">Amino-acid biosynthesis</keyword>
<keyword evidence="7 8" id="KW-0012">Acyltransferase</keyword>
<dbReference type="Proteomes" id="UP000009374">
    <property type="component" value="Unassembled WGS sequence"/>
</dbReference>
<dbReference type="Pfam" id="PF01960">
    <property type="entry name" value="ArgJ"/>
    <property type="match status" value="1"/>
</dbReference>
<feature type="chain" id="PRO_5023446759" description="Arginine biosynthesis bifunctional protein ArgJ alpha chain" evidence="8">
    <location>
        <begin position="1"/>
        <end position="188"/>
    </location>
</feature>
<proteinExistence type="inferred from homology"/>
<evidence type="ECO:0000256" key="6">
    <source>
        <dbReference type="ARBA" id="ARBA00022813"/>
    </source>
</evidence>
<feature type="binding site" evidence="8">
    <location>
        <position position="398"/>
    </location>
    <ligand>
        <name>substrate</name>
    </ligand>
</feature>
<keyword evidence="10" id="KW-1185">Reference proteome</keyword>
<dbReference type="NCBIfam" id="NF003802">
    <property type="entry name" value="PRK05388.1"/>
    <property type="match status" value="1"/>
</dbReference>
<sequence>MSKKKNEGGITYPLGFRASGLVSGVKKNGKPDLSLIVSDADCVAAGVFTTNQIKAPAVRISSRRVRGSGIRAIVINSGNANACNGEAGERDALLIGEKLSLHLGCDPRKILLASTGVIGRPLDMEKIVSALPRLVDSASREGFEECARGIMTTDTRSKSAEAEGSVSGKKVRVGGIAKGVGMIHPQMATLLVFLTTDAAVEKEALKTILSQVADRTFNALTVDGDTSTNDTALILANGQADNLPVSKNSAGYQELFSLVLSVCESLRDQLVRDGEGVTKIIRIVVGGAKTRNDARKVAQSIARSLLVKTAFFGEDVNWGRIMVAVGNSGVRVYEERIDIFMGEVALVHRGVGLGALQEEKALEVMKKKEITLRVMLGIGSMEAEYWTTDLSVEYVHINAGYKGRT</sequence>
<keyword evidence="3 8" id="KW-0055">Arginine biosynthesis</keyword>
<dbReference type="MEROPS" id="T05.001"/>
<feature type="binding site" evidence="8">
    <location>
        <position position="178"/>
    </location>
    <ligand>
        <name>substrate</name>
    </ligand>
</feature>
<dbReference type="GO" id="GO:0005737">
    <property type="term" value="C:cytoplasm"/>
    <property type="evidence" value="ECO:0007669"/>
    <property type="project" value="UniProtKB-SubCell"/>
</dbReference>
<dbReference type="EC" id="2.3.1.35" evidence="8"/>
<dbReference type="Gene3D" id="3.60.70.12">
    <property type="entry name" value="L-amino peptidase D-ALA esterase/amidase"/>
    <property type="match status" value="1"/>
</dbReference>
<evidence type="ECO:0000313" key="10">
    <source>
        <dbReference type="Proteomes" id="UP000009374"/>
    </source>
</evidence>
<feature type="site" description="Involved in the stabilization of negative charge on the oxyanion by the formation of the oxyanion hole" evidence="8">
    <location>
        <position position="116"/>
    </location>
</feature>
<dbReference type="InterPro" id="IPR016117">
    <property type="entry name" value="ArgJ-like_dom_sf"/>
</dbReference>
<reference evidence="9 10" key="1">
    <citation type="journal article" date="2009" name="Appl. Environ. Microbiol.">
        <title>Community genomic and proteomic analyses of chemoautotrophic iron-oxidizing "Leptospirillum rubarum" (Group II) and "Leptospirillum ferrodiazotrophum" (Group III) bacteria in acid mine drainage biofilms.</title>
        <authorList>
            <person name="Goltsman D.S."/>
            <person name="Denef V.J."/>
            <person name="Singer S.W."/>
            <person name="VerBerkmoes N.C."/>
            <person name="Lefsrud M."/>
            <person name="Mueller R.S."/>
            <person name="Dick G.J."/>
            <person name="Sun C.L."/>
            <person name="Wheeler K.E."/>
            <person name="Zemla A."/>
            <person name="Baker B.J."/>
            <person name="Hauser L."/>
            <person name="Land M."/>
            <person name="Shah M.B."/>
            <person name="Thelen M.P."/>
            <person name="Hettich R.L."/>
            <person name="Banfield J.F."/>
        </authorList>
    </citation>
    <scope>NUCLEOTIDE SEQUENCE [LARGE SCALE GENOMIC DNA]</scope>
</reference>
<feature type="binding site" evidence="8">
    <location>
        <position position="189"/>
    </location>
    <ligand>
        <name>substrate</name>
    </ligand>
</feature>
<accession>C6HZ52</accession>
<evidence type="ECO:0000256" key="2">
    <source>
        <dbReference type="ARBA" id="ARBA00011475"/>
    </source>
</evidence>
<comment type="pathway">
    <text evidence="8">Amino-acid biosynthesis; L-arginine biosynthesis; L-ornithine and N-acetyl-L-glutamate from L-glutamate and N(2)-acetyl-L-ornithine (cyclic): step 1/1.</text>
</comment>
<keyword evidence="8" id="KW-0963">Cytoplasm</keyword>
<dbReference type="GO" id="GO:0006592">
    <property type="term" value="P:ornithine biosynthetic process"/>
    <property type="evidence" value="ECO:0007669"/>
    <property type="project" value="TreeGrafter"/>
</dbReference>
<comment type="subunit">
    <text evidence="2 8">Heterotetramer of two alpha and two beta chains.</text>
</comment>
<evidence type="ECO:0000313" key="9">
    <source>
        <dbReference type="EMBL" id="EES52063.1"/>
    </source>
</evidence>
<evidence type="ECO:0000256" key="4">
    <source>
        <dbReference type="ARBA" id="ARBA00022605"/>
    </source>
</evidence>
<dbReference type="Gene3D" id="3.10.20.340">
    <property type="entry name" value="ArgJ beta chain, C-terminal domain"/>
    <property type="match status" value="1"/>
</dbReference>
<evidence type="ECO:0000256" key="8">
    <source>
        <dbReference type="HAMAP-Rule" id="MF_01106"/>
    </source>
</evidence>
<name>C6HZ52_9BACT</name>
<dbReference type="CDD" id="cd02152">
    <property type="entry name" value="OAT"/>
    <property type="match status" value="1"/>
</dbReference>
<organism evidence="9 10">
    <name type="scientific">Leptospirillum ferrodiazotrophum</name>
    <dbReference type="NCBI Taxonomy" id="412449"/>
    <lineage>
        <taxon>Bacteria</taxon>
        <taxon>Pseudomonadati</taxon>
        <taxon>Nitrospirota</taxon>
        <taxon>Nitrospiria</taxon>
        <taxon>Nitrospirales</taxon>
        <taxon>Nitrospiraceae</taxon>
        <taxon>Leptospirillum</taxon>
    </lineage>
</organism>
<comment type="catalytic activity">
    <reaction evidence="8">
        <text>N(2)-acetyl-L-ornithine + L-glutamate = N-acetyl-L-glutamate + L-ornithine</text>
        <dbReference type="Rhea" id="RHEA:15349"/>
        <dbReference type="ChEBI" id="CHEBI:29985"/>
        <dbReference type="ChEBI" id="CHEBI:44337"/>
        <dbReference type="ChEBI" id="CHEBI:46911"/>
        <dbReference type="ChEBI" id="CHEBI:57805"/>
        <dbReference type="EC" id="2.3.1.35"/>
    </reaction>
</comment>
<gene>
    <name evidence="8" type="primary">argJ</name>
    <name evidence="9" type="ORF">UBAL3_94530029</name>
</gene>
<dbReference type="EC" id="2.3.1.1" evidence="8"/>
<comment type="function">
    <text evidence="8">Catalyzes two activities which are involved in the cyclic version of arginine biosynthesis: the synthesis of N-acetylglutamate from glutamate and acetyl-CoA as the acetyl donor, and of ornithine by transacetylation between N(2)-acetylornithine and glutamate.</text>
</comment>
<feature type="binding site" evidence="8">
    <location>
        <position position="275"/>
    </location>
    <ligand>
        <name>substrate</name>
    </ligand>
</feature>
<dbReference type="PANTHER" id="PTHR23100:SF0">
    <property type="entry name" value="ARGININE BIOSYNTHESIS BIFUNCTIONAL PROTEIN ARGJ, MITOCHONDRIAL"/>
    <property type="match status" value="1"/>
</dbReference>
<feature type="active site" description="Nucleophile" evidence="8">
    <location>
        <position position="189"/>
    </location>
</feature>
<comment type="pathway">
    <text evidence="8">Amino-acid biosynthesis; L-arginine biosynthesis; N(2)-acetyl-L-ornithine from L-glutamate: step 1/4.</text>
</comment>
<dbReference type="InterPro" id="IPR042195">
    <property type="entry name" value="ArgJ_beta_C"/>
</dbReference>
<dbReference type="InterPro" id="IPR002813">
    <property type="entry name" value="Arg_biosynth_ArgJ"/>
</dbReference>
<feature type="binding site" evidence="8">
    <location>
        <position position="152"/>
    </location>
    <ligand>
        <name>substrate</name>
    </ligand>
</feature>
<dbReference type="GO" id="GO:0006526">
    <property type="term" value="P:L-arginine biosynthetic process"/>
    <property type="evidence" value="ECO:0007669"/>
    <property type="project" value="UniProtKB-UniRule"/>
</dbReference>
<dbReference type="GO" id="GO:0004358">
    <property type="term" value="F:L-glutamate N-acetyltransferase activity, acting on acetyl-L-ornithine as donor"/>
    <property type="evidence" value="ECO:0007669"/>
    <property type="project" value="UniProtKB-UniRule"/>
</dbReference>
<comment type="catalytic activity">
    <reaction evidence="8">
        <text>L-glutamate + acetyl-CoA = N-acetyl-L-glutamate + CoA + H(+)</text>
        <dbReference type="Rhea" id="RHEA:24292"/>
        <dbReference type="ChEBI" id="CHEBI:15378"/>
        <dbReference type="ChEBI" id="CHEBI:29985"/>
        <dbReference type="ChEBI" id="CHEBI:44337"/>
        <dbReference type="ChEBI" id="CHEBI:57287"/>
        <dbReference type="ChEBI" id="CHEBI:57288"/>
        <dbReference type="EC" id="2.3.1.1"/>
    </reaction>
</comment>
<evidence type="ECO:0000256" key="3">
    <source>
        <dbReference type="ARBA" id="ARBA00022571"/>
    </source>
</evidence>
<dbReference type="SUPFAM" id="SSF56266">
    <property type="entry name" value="DmpA/ArgJ-like"/>
    <property type="match status" value="1"/>
</dbReference>
<feature type="chain" id="PRO_5023446758" description="Arginine biosynthesis bifunctional protein ArgJ beta chain" evidence="8">
    <location>
        <begin position="189"/>
        <end position="405"/>
    </location>
</feature>
<keyword evidence="8" id="KW-0511">Multifunctional enzyme</keyword>
<dbReference type="FunFam" id="3.60.70.12:FF:000001">
    <property type="entry name" value="Arginine biosynthesis bifunctional protein ArgJ, chloroplastic"/>
    <property type="match status" value="1"/>
</dbReference>
<feature type="site" description="Involved in the stabilization of negative charge on the oxyanion by the formation of the oxyanion hole" evidence="8">
    <location>
        <position position="115"/>
    </location>
</feature>
<dbReference type="GO" id="GO:0004042">
    <property type="term" value="F:L-glutamate N-acetyltransferase activity"/>
    <property type="evidence" value="ECO:0007669"/>
    <property type="project" value="UniProtKB-UniRule"/>
</dbReference>
<evidence type="ECO:0000256" key="1">
    <source>
        <dbReference type="ARBA" id="ARBA00006774"/>
    </source>
</evidence>
<dbReference type="EMBL" id="GG693880">
    <property type="protein sequence ID" value="EES52063.1"/>
    <property type="molecule type" value="Genomic_DNA"/>
</dbReference>
<keyword evidence="5 8" id="KW-0808">Transferase</keyword>
<comment type="caution">
    <text evidence="8">Lacks conserved residue(s) required for the propagation of feature annotation.</text>
</comment>
<dbReference type="HAMAP" id="MF_01106">
    <property type="entry name" value="ArgJ"/>
    <property type="match status" value="1"/>
</dbReference>
<keyword evidence="6 8" id="KW-0068">Autocatalytic cleavage</keyword>
<comment type="subcellular location">
    <subcellularLocation>
        <location evidence="8">Cytoplasm</location>
    </subcellularLocation>
</comment>
<dbReference type="NCBIfam" id="TIGR00120">
    <property type="entry name" value="ArgJ"/>
    <property type="match status" value="1"/>
</dbReference>